<proteinExistence type="predicted"/>
<gene>
    <name evidence="2" type="ORF">LCGC14_0861160</name>
</gene>
<feature type="region of interest" description="Disordered" evidence="1">
    <location>
        <begin position="94"/>
        <end position="113"/>
    </location>
</feature>
<name>A0A0F9RS33_9ZZZZ</name>
<evidence type="ECO:0000313" key="2">
    <source>
        <dbReference type="EMBL" id="KKN27766.1"/>
    </source>
</evidence>
<sequence length="113" mass="13156">MEKCSDCKSFFRNNEKGCKMKPKPLCPKCVTDNKLITCVNLSCKKTAKWKDGWWDDCWICHNPVCNNCVSKKVNVKGLDFSFCEEHPKPNIKELKEDAQGLIDEEKSWEEDKH</sequence>
<comment type="caution">
    <text evidence="2">The sequence shown here is derived from an EMBL/GenBank/DDBJ whole genome shotgun (WGS) entry which is preliminary data.</text>
</comment>
<accession>A0A0F9RS33</accession>
<dbReference type="EMBL" id="LAZR01002614">
    <property type="protein sequence ID" value="KKN27766.1"/>
    <property type="molecule type" value="Genomic_DNA"/>
</dbReference>
<reference evidence="2" key="1">
    <citation type="journal article" date="2015" name="Nature">
        <title>Complex archaea that bridge the gap between prokaryotes and eukaryotes.</title>
        <authorList>
            <person name="Spang A."/>
            <person name="Saw J.H."/>
            <person name="Jorgensen S.L."/>
            <person name="Zaremba-Niedzwiedzka K."/>
            <person name="Martijn J."/>
            <person name="Lind A.E."/>
            <person name="van Eijk R."/>
            <person name="Schleper C."/>
            <person name="Guy L."/>
            <person name="Ettema T.J."/>
        </authorList>
    </citation>
    <scope>NUCLEOTIDE SEQUENCE</scope>
</reference>
<dbReference type="AlphaFoldDB" id="A0A0F9RS33"/>
<organism evidence="2">
    <name type="scientific">marine sediment metagenome</name>
    <dbReference type="NCBI Taxonomy" id="412755"/>
    <lineage>
        <taxon>unclassified sequences</taxon>
        <taxon>metagenomes</taxon>
        <taxon>ecological metagenomes</taxon>
    </lineage>
</organism>
<evidence type="ECO:0000256" key="1">
    <source>
        <dbReference type="SAM" id="MobiDB-lite"/>
    </source>
</evidence>
<protein>
    <submittedName>
        <fullName evidence="2">Uncharacterized protein</fullName>
    </submittedName>
</protein>